<dbReference type="Proteomes" id="UP000276133">
    <property type="component" value="Unassembled WGS sequence"/>
</dbReference>
<accession>A0A3M7QUX8</accession>
<reference evidence="1 2" key="1">
    <citation type="journal article" date="2018" name="Sci. Rep.">
        <title>Genomic signatures of local adaptation to the degree of environmental predictability in rotifers.</title>
        <authorList>
            <person name="Franch-Gras L."/>
            <person name="Hahn C."/>
            <person name="Garcia-Roger E.M."/>
            <person name="Carmona M.J."/>
            <person name="Serra M."/>
            <person name="Gomez A."/>
        </authorList>
    </citation>
    <scope>NUCLEOTIDE SEQUENCE [LARGE SCALE GENOMIC DNA]</scope>
    <source>
        <strain evidence="1">HYR1</strain>
    </source>
</reference>
<evidence type="ECO:0000313" key="2">
    <source>
        <dbReference type="Proteomes" id="UP000276133"/>
    </source>
</evidence>
<gene>
    <name evidence="1" type="ORF">BpHYR1_017793</name>
</gene>
<dbReference type="AlphaFoldDB" id="A0A3M7QUX8"/>
<proteinExistence type="predicted"/>
<evidence type="ECO:0000313" key="1">
    <source>
        <dbReference type="EMBL" id="RNA14901.1"/>
    </source>
</evidence>
<dbReference type="EMBL" id="REGN01005094">
    <property type="protein sequence ID" value="RNA14901.1"/>
    <property type="molecule type" value="Genomic_DNA"/>
</dbReference>
<sequence length="106" mass="12394">MRRNFLFFSCNILPLLSDFRKGKLQPSVIFLSDLKSYQQYTDNIYLNSQIQKSLETNEINDLVLHLATMAQSSRSLNNDEESSKNVQLEIFQTRMEKIAFLAKTRI</sequence>
<name>A0A3M7QUX8_BRAPC</name>
<keyword evidence="2" id="KW-1185">Reference proteome</keyword>
<comment type="caution">
    <text evidence="1">The sequence shown here is derived from an EMBL/GenBank/DDBJ whole genome shotgun (WGS) entry which is preliminary data.</text>
</comment>
<protein>
    <submittedName>
        <fullName evidence="1">Uncharacterized protein</fullName>
    </submittedName>
</protein>
<organism evidence="1 2">
    <name type="scientific">Brachionus plicatilis</name>
    <name type="common">Marine rotifer</name>
    <name type="synonym">Brachionus muelleri</name>
    <dbReference type="NCBI Taxonomy" id="10195"/>
    <lineage>
        <taxon>Eukaryota</taxon>
        <taxon>Metazoa</taxon>
        <taxon>Spiralia</taxon>
        <taxon>Gnathifera</taxon>
        <taxon>Rotifera</taxon>
        <taxon>Eurotatoria</taxon>
        <taxon>Monogononta</taxon>
        <taxon>Pseudotrocha</taxon>
        <taxon>Ploima</taxon>
        <taxon>Brachionidae</taxon>
        <taxon>Brachionus</taxon>
    </lineage>
</organism>